<keyword evidence="3" id="KW-0677">Repeat</keyword>
<evidence type="ECO:0000256" key="1">
    <source>
        <dbReference type="ARBA" id="ARBA00022485"/>
    </source>
</evidence>
<evidence type="ECO:0000256" key="3">
    <source>
        <dbReference type="ARBA" id="ARBA00022737"/>
    </source>
</evidence>
<sequence>IEAATAVVDEDACSGCKVCLALCPYNAITFDEEKKVAEISDILCKGCGVCVAACPAAAITGRHFTDKQIFAEIEGLLSDVKPPVAV</sequence>
<dbReference type="GO" id="GO:0051539">
    <property type="term" value="F:4 iron, 4 sulfur cluster binding"/>
    <property type="evidence" value="ECO:0007669"/>
    <property type="project" value="UniProtKB-KW"/>
</dbReference>
<dbReference type="PANTHER" id="PTHR43724:SF1">
    <property type="entry name" value="PYRUVATE SYNTHASE SUBUNIT PORD"/>
    <property type="match status" value="1"/>
</dbReference>
<evidence type="ECO:0000256" key="4">
    <source>
        <dbReference type="ARBA" id="ARBA00023004"/>
    </source>
</evidence>
<keyword evidence="1" id="KW-0004">4Fe-4S</keyword>
<evidence type="ECO:0000313" key="7">
    <source>
        <dbReference type="EMBL" id="GAG20434.1"/>
    </source>
</evidence>
<dbReference type="EMBL" id="BARS01030320">
    <property type="protein sequence ID" value="GAG20434.1"/>
    <property type="molecule type" value="Genomic_DNA"/>
</dbReference>
<organism evidence="7">
    <name type="scientific">marine sediment metagenome</name>
    <dbReference type="NCBI Taxonomy" id="412755"/>
    <lineage>
        <taxon>unclassified sequences</taxon>
        <taxon>metagenomes</taxon>
        <taxon>ecological metagenomes</taxon>
    </lineage>
</organism>
<dbReference type="Gene3D" id="3.30.70.20">
    <property type="match status" value="2"/>
</dbReference>
<dbReference type="PROSITE" id="PS00198">
    <property type="entry name" value="4FE4S_FER_1"/>
    <property type="match status" value="2"/>
</dbReference>
<name>X0VPX6_9ZZZZ</name>
<evidence type="ECO:0000256" key="2">
    <source>
        <dbReference type="ARBA" id="ARBA00022723"/>
    </source>
</evidence>
<feature type="domain" description="4Fe-4S ferredoxin-type" evidence="6">
    <location>
        <begin position="35"/>
        <end position="64"/>
    </location>
</feature>
<dbReference type="SUPFAM" id="SSF54862">
    <property type="entry name" value="4Fe-4S ferredoxins"/>
    <property type="match status" value="1"/>
</dbReference>
<accession>X0VPX6</accession>
<keyword evidence="5" id="KW-0411">Iron-sulfur</keyword>
<proteinExistence type="predicted"/>
<protein>
    <recommendedName>
        <fullName evidence="6">4Fe-4S ferredoxin-type domain-containing protein</fullName>
    </recommendedName>
</protein>
<dbReference type="GO" id="GO:0046872">
    <property type="term" value="F:metal ion binding"/>
    <property type="evidence" value="ECO:0007669"/>
    <property type="project" value="UniProtKB-KW"/>
</dbReference>
<evidence type="ECO:0000259" key="6">
    <source>
        <dbReference type="PROSITE" id="PS51379"/>
    </source>
</evidence>
<feature type="non-terminal residue" evidence="7">
    <location>
        <position position="1"/>
    </location>
</feature>
<dbReference type="InterPro" id="IPR017896">
    <property type="entry name" value="4Fe4S_Fe-S-bd"/>
</dbReference>
<comment type="caution">
    <text evidence="7">The sequence shown here is derived from an EMBL/GenBank/DDBJ whole genome shotgun (WGS) entry which is preliminary data.</text>
</comment>
<dbReference type="PANTHER" id="PTHR43724">
    <property type="entry name" value="PYRUVATE SYNTHASE SUBUNIT PORD"/>
    <property type="match status" value="1"/>
</dbReference>
<dbReference type="InterPro" id="IPR017900">
    <property type="entry name" value="4Fe4S_Fe_S_CS"/>
</dbReference>
<keyword evidence="2" id="KW-0479">Metal-binding</keyword>
<dbReference type="AlphaFoldDB" id="X0VPX6"/>
<evidence type="ECO:0000256" key="5">
    <source>
        <dbReference type="ARBA" id="ARBA00023014"/>
    </source>
</evidence>
<dbReference type="PROSITE" id="PS51379">
    <property type="entry name" value="4FE4S_FER_2"/>
    <property type="match status" value="2"/>
</dbReference>
<reference evidence="7" key="1">
    <citation type="journal article" date="2014" name="Front. Microbiol.">
        <title>High frequency of phylogenetically diverse reductive dehalogenase-homologous genes in deep subseafloor sedimentary metagenomes.</title>
        <authorList>
            <person name="Kawai M."/>
            <person name="Futagami T."/>
            <person name="Toyoda A."/>
            <person name="Takaki Y."/>
            <person name="Nishi S."/>
            <person name="Hori S."/>
            <person name="Arai W."/>
            <person name="Tsubouchi T."/>
            <person name="Morono Y."/>
            <person name="Uchiyama I."/>
            <person name="Ito T."/>
            <person name="Fujiyama A."/>
            <person name="Inagaki F."/>
            <person name="Takami H."/>
        </authorList>
    </citation>
    <scope>NUCLEOTIDE SEQUENCE</scope>
    <source>
        <strain evidence="7">Expedition CK06-06</strain>
    </source>
</reference>
<feature type="domain" description="4Fe-4S ferredoxin-type" evidence="6">
    <location>
        <begin position="4"/>
        <end position="33"/>
    </location>
</feature>
<dbReference type="Pfam" id="PF12838">
    <property type="entry name" value="Fer4_7"/>
    <property type="match status" value="1"/>
</dbReference>
<gene>
    <name evidence="7" type="ORF">S01H1_47291</name>
</gene>
<keyword evidence="4" id="KW-0408">Iron</keyword>